<evidence type="ECO:0000313" key="2">
    <source>
        <dbReference type="EMBL" id="TCS98442.1"/>
    </source>
</evidence>
<dbReference type="GO" id="GO:0003700">
    <property type="term" value="F:DNA-binding transcription factor activity"/>
    <property type="evidence" value="ECO:0007669"/>
    <property type="project" value="InterPro"/>
</dbReference>
<reference evidence="2 3" key="1">
    <citation type="submission" date="2019-03" db="EMBL/GenBank/DDBJ databases">
        <title>Genomic Encyclopedia of Type Strains, Phase IV (KMG-IV): sequencing the most valuable type-strain genomes for metagenomic binning, comparative biology and taxonomic classification.</title>
        <authorList>
            <person name="Goeker M."/>
        </authorList>
    </citation>
    <scope>NUCLEOTIDE SEQUENCE [LARGE SCALE GENOMIC DNA]</scope>
    <source>
        <strain evidence="2 3">DSM 21944</strain>
    </source>
</reference>
<proteinExistence type="predicted"/>
<dbReference type="RefSeq" id="WP_164484090.1">
    <property type="nucleotide sequence ID" value="NZ_JBHLWF010000087.1"/>
</dbReference>
<dbReference type="SUPFAM" id="SSF88659">
    <property type="entry name" value="Sigma3 and sigma4 domains of RNA polymerase sigma factors"/>
    <property type="match status" value="1"/>
</dbReference>
<name>A0A4R3LEU0_9GAMM</name>
<dbReference type="NCBIfam" id="TIGR02937">
    <property type="entry name" value="sigma70-ECF"/>
    <property type="match status" value="1"/>
</dbReference>
<dbReference type="InterPro" id="IPR053812">
    <property type="entry name" value="HTH_Sigma70_ECF-like"/>
</dbReference>
<dbReference type="Gene3D" id="1.10.10.10">
    <property type="entry name" value="Winged helix-like DNA-binding domain superfamily/Winged helix DNA-binding domain"/>
    <property type="match status" value="1"/>
</dbReference>
<gene>
    <name evidence="2" type="ORF">EDC25_10821</name>
</gene>
<dbReference type="InterPro" id="IPR011517">
    <property type="entry name" value="RNA_pol_sigma70_ECF-like"/>
</dbReference>
<evidence type="ECO:0000313" key="3">
    <source>
        <dbReference type="Proteomes" id="UP000294599"/>
    </source>
</evidence>
<dbReference type="AlphaFoldDB" id="A0A4R3LEU0"/>
<dbReference type="InterPro" id="IPR014284">
    <property type="entry name" value="RNA_pol_sigma-70_dom"/>
</dbReference>
<feature type="domain" description="RNA polymerase sigma-70 ECF-like HTH" evidence="1">
    <location>
        <begin position="1"/>
        <end position="179"/>
    </location>
</feature>
<dbReference type="InterPro" id="IPR036388">
    <property type="entry name" value="WH-like_DNA-bd_sf"/>
</dbReference>
<dbReference type="GO" id="GO:0006352">
    <property type="term" value="P:DNA-templated transcription initiation"/>
    <property type="evidence" value="ECO:0007669"/>
    <property type="project" value="InterPro"/>
</dbReference>
<accession>A0A4R3LEU0</accession>
<dbReference type="NCBIfam" id="TIGR02999">
    <property type="entry name" value="Sig-70_X6"/>
    <property type="match status" value="1"/>
</dbReference>
<protein>
    <submittedName>
        <fullName evidence="2">RNA polymerase sigma factor (TIGR02999 family)</fullName>
    </submittedName>
</protein>
<dbReference type="InterPro" id="IPR013324">
    <property type="entry name" value="RNA_pol_sigma_r3/r4-like"/>
</dbReference>
<evidence type="ECO:0000259" key="1">
    <source>
        <dbReference type="Pfam" id="PF07638"/>
    </source>
</evidence>
<keyword evidence="3" id="KW-1185">Reference proteome</keyword>
<dbReference type="Proteomes" id="UP000294599">
    <property type="component" value="Unassembled WGS sequence"/>
</dbReference>
<dbReference type="EMBL" id="SMAF01000008">
    <property type="protein sequence ID" value="TCS98442.1"/>
    <property type="molecule type" value="Genomic_DNA"/>
</dbReference>
<comment type="caution">
    <text evidence="2">The sequence shown here is derived from an EMBL/GenBank/DDBJ whole genome shotgun (WGS) entry which is preliminary data.</text>
</comment>
<dbReference type="Pfam" id="PF07638">
    <property type="entry name" value="Sigma70_ECF"/>
    <property type="match status" value="1"/>
</dbReference>
<organism evidence="2 3">
    <name type="scientific">Pseudofulvimonas gallinarii</name>
    <dbReference type="NCBI Taxonomy" id="634155"/>
    <lineage>
        <taxon>Bacteria</taxon>
        <taxon>Pseudomonadati</taxon>
        <taxon>Pseudomonadota</taxon>
        <taxon>Gammaproteobacteria</taxon>
        <taxon>Lysobacterales</taxon>
        <taxon>Rhodanobacteraceae</taxon>
        <taxon>Pseudofulvimonas</taxon>
    </lineage>
</organism>
<sequence>MADITLLLSGTREDGRPDLGAVFDQLYDELKRIAIARVAELGQRDTLSATGLVHEAYLKLIAADQLSLSSRKHFFACAARAMRQILIDRNRGALAAKRGADFERITLSRCDAEAATPALLDLDRALDDLEQIDPDLRELVELRYFAGLSLAVIAELRGISLRTAARDWERARTLLQMRLDADAIR</sequence>